<reference evidence="2 3" key="1">
    <citation type="submission" date="2021-11" db="EMBL/GenBank/DDBJ databases">
        <authorList>
            <person name="Islam A."/>
            <person name="Islam S."/>
            <person name="Flora M.S."/>
            <person name="Rahman M."/>
            <person name="Ziaur R.M."/>
            <person name="Epstein J.H."/>
            <person name="Hassan M."/>
            <person name="Klassen M."/>
            <person name="Woodard K."/>
            <person name="Webb A."/>
            <person name="Webby R.J."/>
            <person name="El Zowalaty M.E."/>
        </authorList>
    </citation>
    <scope>NUCLEOTIDE SEQUENCE [LARGE SCALE GENOMIC DNA]</scope>
    <source>
        <strain evidence="2">Pbs1</strain>
    </source>
</reference>
<evidence type="ECO:0000313" key="3">
    <source>
        <dbReference type="Proteomes" id="UP001158986"/>
    </source>
</evidence>
<organism evidence="2 3">
    <name type="scientific">Peronospora belbahrii</name>
    <dbReference type="NCBI Taxonomy" id="622444"/>
    <lineage>
        <taxon>Eukaryota</taxon>
        <taxon>Sar</taxon>
        <taxon>Stramenopiles</taxon>
        <taxon>Oomycota</taxon>
        <taxon>Peronosporomycetes</taxon>
        <taxon>Peronosporales</taxon>
        <taxon>Peronosporaceae</taxon>
        <taxon>Peronospora</taxon>
    </lineage>
</organism>
<evidence type="ECO:0000256" key="1">
    <source>
        <dbReference type="SAM" id="Phobius"/>
    </source>
</evidence>
<keyword evidence="1" id="KW-0812">Transmembrane</keyword>
<keyword evidence="1" id="KW-0472">Membrane</keyword>
<evidence type="ECO:0000313" key="2">
    <source>
        <dbReference type="EMBL" id="CAH0513917.1"/>
    </source>
</evidence>
<comment type="caution">
    <text evidence="2">The sequence shown here is derived from an EMBL/GenBank/DDBJ whole genome shotgun (WGS) entry which is preliminary data.</text>
</comment>
<keyword evidence="1" id="KW-1133">Transmembrane helix</keyword>
<dbReference type="Proteomes" id="UP001158986">
    <property type="component" value="Unassembled WGS sequence"/>
</dbReference>
<gene>
    <name evidence="2" type="ORF">PBS001_LOCUS700</name>
</gene>
<accession>A0ABN8CLE0</accession>
<sequence length="129" mass="14356">MTKQMDQEPTSRLRRRSFFEGIENDGIIAENMTTNDTDVAIATSMCNLPSDSENHPVSTSLLKQGNVTPSMSLYGGKILTEDQQELLCATSNSKTRMILQLLQTICSHVITGYILSLLAWTTRFSNHSN</sequence>
<protein>
    <submittedName>
        <fullName evidence="2">Uncharacterized protein</fullName>
    </submittedName>
</protein>
<keyword evidence="3" id="KW-1185">Reference proteome</keyword>
<proteinExistence type="predicted"/>
<dbReference type="EMBL" id="CAKLCB010000047">
    <property type="protein sequence ID" value="CAH0513917.1"/>
    <property type="molecule type" value="Genomic_DNA"/>
</dbReference>
<feature type="transmembrane region" description="Helical" evidence="1">
    <location>
        <begin position="101"/>
        <end position="120"/>
    </location>
</feature>
<name>A0ABN8CLE0_9STRA</name>